<reference evidence="2" key="1">
    <citation type="submission" date="2022-04" db="EMBL/GenBank/DDBJ databases">
        <title>Whole genome sequence of Sphaerotilus sp. FB-5.</title>
        <authorList>
            <person name="Takeda M."/>
            <person name="Narihara S."/>
            <person name="Akimoto M."/>
            <person name="Akimoto R."/>
            <person name="Nishiyashiki S."/>
            <person name="Murakami T."/>
        </authorList>
    </citation>
    <scope>NUCLEOTIDE SEQUENCE</scope>
    <source>
        <strain evidence="2">FB-5</strain>
    </source>
</reference>
<dbReference type="RefSeq" id="WP_251973576.1">
    <property type="nucleotide sequence ID" value="NZ_AP025730.1"/>
</dbReference>
<dbReference type="Gene3D" id="3.10.180.10">
    <property type="entry name" value="2,3-Dihydroxybiphenyl 1,2-Dioxygenase, domain 1"/>
    <property type="match status" value="1"/>
</dbReference>
<accession>A0ABN6PK90</accession>
<keyword evidence="3" id="KW-1185">Reference proteome</keyword>
<evidence type="ECO:0000259" key="1">
    <source>
        <dbReference type="PROSITE" id="PS51819"/>
    </source>
</evidence>
<dbReference type="InterPro" id="IPR037523">
    <property type="entry name" value="VOC_core"/>
</dbReference>
<evidence type="ECO:0000313" key="2">
    <source>
        <dbReference type="EMBL" id="BDI05555.1"/>
    </source>
</evidence>
<dbReference type="EMBL" id="AP025730">
    <property type="protein sequence ID" value="BDI05555.1"/>
    <property type="molecule type" value="Genomic_DNA"/>
</dbReference>
<dbReference type="Pfam" id="PF00903">
    <property type="entry name" value="Glyoxalase"/>
    <property type="match status" value="1"/>
</dbReference>
<dbReference type="InterPro" id="IPR029068">
    <property type="entry name" value="Glyas_Bleomycin-R_OHBP_Dase"/>
</dbReference>
<dbReference type="SUPFAM" id="SSF54593">
    <property type="entry name" value="Glyoxalase/Bleomycin resistance protein/Dihydroxybiphenyl dioxygenase"/>
    <property type="match status" value="1"/>
</dbReference>
<organism evidence="2 3">
    <name type="scientific">Sphaerotilus microaerophilus</name>
    <dbReference type="NCBI Taxonomy" id="2914710"/>
    <lineage>
        <taxon>Bacteria</taxon>
        <taxon>Pseudomonadati</taxon>
        <taxon>Pseudomonadota</taxon>
        <taxon>Betaproteobacteria</taxon>
        <taxon>Burkholderiales</taxon>
        <taxon>Sphaerotilaceae</taxon>
        <taxon>Sphaerotilus</taxon>
    </lineage>
</organism>
<evidence type="ECO:0000313" key="3">
    <source>
        <dbReference type="Proteomes" id="UP001057498"/>
    </source>
</evidence>
<dbReference type="Proteomes" id="UP001057498">
    <property type="component" value="Chromosome"/>
</dbReference>
<gene>
    <name evidence="2" type="ORF">CATMQ487_25250</name>
</gene>
<name>A0ABN6PK90_9BURK</name>
<dbReference type="PROSITE" id="PS51819">
    <property type="entry name" value="VOC"/>
    <property type="match status" value="1"/>
</dbReference>
<sequence>MSKRAGFTINHLGIHVHDLAAMKDFYTRAFDFTVTDEGPLPTEAGPVNIVFLSRSPQTHHQLALIQARPEKVEFNVVNQISFLADSLETLLASYKKLVVEEGRVARSLSHGNALSFYIHDPEGNRLELFWNTPWYVVQPMVELMDFNQSPEVLLAQAEAHARTLPGFKPREAWVAEMAERMGVGAGTGAGVVPGVGVA</sequence>
<dbReference type="InterPro" id="IPR004360">
    <property type="entry name" value="Glyas_Fos-R_dOase_dom"/>
</dbReference>
<proteinExistence type="predicted"/>
<feature type="domain" description="VOC" evidence="1">
    <location>
        <begin position="8"/>
        <end position="131"/>
    </location>
</feature>
<protein>
    <recommendedName>
        <fullName evidence="1">VOC domain-containing protein</fullName>
    </recommendedName>
</protein>